<proteinExistence type="predicted"/>
<organism evidence="4 5">
    <name type="scientific">Polaribacter glomeratus</name>
    <dbReference type="NCBI Taxonomy" id="102"/>
    <lineage>
        <taxon>Bacteria</taxon>
        <taxon>Pseudomonadati</taxon>
        <taxon>Bacteroidota</taxon>
        <taxon>Flavobacteriia</taxon>
        <taxon>Flavobacteriales</taxon>
        <taxon>Flavobacteriaceae</taxon>
    </lineage>
</organism>
<dbReference type="NCBIfam" id="TIGR04215">
    <property type="entry name" value="choice_anch_A"/>
    <property type="match status" value="1"/>
</dbReference>
<evidence type="ECO:0000259" key="3">
    <source>
        <dbReference type="PROSITE" id="PS50093"/>
    </source>
</evidence>
<evidence type="ECO:0000256" key="2">
    <source>
        <dbReference type="SAM" id="SignalP"/>
    </source>
</evidence>
<feature type="domain" description="PKD" evidence="3">
    <location>
        <begin position="624"/>
        <end position="681"/>
    </location>
</feature>
<name>A0A2S7WY08_9FLAO</name>
<dbReference type="CDD" id="cd00146">
    <property type="entry name" value="PKD"/>
    <property type="match status" value="2"/>
</dbReference>
<dbReference type="EMBL" id="MSCM01000001">
    <property type="protein sequence ID" value="PQJ82406.1"/>
    <property type="molecule type" value="Genomic_DNA"/>
</dbReference>
<dbReference type="SMART" id="SM00089">
    <property type="entry name" value="PKD"/>
    <property type="match status" value="2"/>
</dbReference>
<dbReference type="InterPro" id="IPR035986">
    <property type="entry name" value="PKD_dom_sf"/>
</dbReference>
<dbReference type="Pfam" id="PF20597">
    <property type="entry name" value="pAdhesive_15"/>
    <property type="match status" value="1"/>
</dbReference>
<dbReference type="PROSITE" id="PS50093">
    <property type="entry name" value="PKD"/>
    <property type="match status" value="1"/>
</dbReference>
<dbReference type="InterPro" id="IPR008979">
    <property type="entry name" value="Galactose-bd-like_sf"/>
</dbReference>
<sequence>MKTIKSLLILVITLLFVQLAIANNPANISLNANCGTSKLNDNNGQNDNGGFSTKLTSVVKNCDGTFTIQVLISHDGCGGKNCKELSHFSIKANPGSYSNVSWSSVSGNTSGNLELSLGNNDPFDGFKLDNVNGIGGGNSGSFTMTYTLTELQDQQFLAKAGNNYTQLAHFSIAEFQTVLNCLNSNTTATNTTTTASISENETKTLSGNPSGGTWSIVSGGGTINNNIYTPSNININTTVKIRYTIAADGSCTASTADVTFTVTKNTCTQSPTAQAQGFNIFTLESLSLKTNETEGTVATGGDLTILGNYQVATNSPGTFKVNNVTIGLLVGGKINYTSGNALQVNQNTYIKIGNSQGSTVWYKDQNNAFSNIRITPSSNYNSSPRIMLQTNLNQLNVSSTNNPVFQSNIIDFSSAFQTLKANSTTLSQATNNAQLTNPNGQSISNSSLPNQVKINLQDGVNYLNVTGTDLNNVSVFTYNNAPSATKVLVINVDAAGIFNWNVWNQAGVGQQNAPFIIYNFYNTTTLNINGNSTIEGTVFAPYANINKSVNQSNIEGQVIGKSFTHSGGEVHSANFTPTIGSCNTVVGVPPTSGFTVTNNEQCFNDNEFVFNNTSNTGAAAQPANPITYVWNFGDGTSSTLMNPTKTYAVSGTYTVTLAATNTFGSNTNTKQIIVLANTTPILTETATSTVNGSTTKQITLTNNTDFSQFSWALAGEGSNLFQNQNTVSFTFTQAGTYNVTVTAIKNGCTSTATIPLTITSTEVTTGNNGGLESESLGDAVTKTYVNRKKHSEPTIFVKSDEIIYNKTKLKSVQPYQGKGQTMLDMFPTELVAGNVAHVTSPTDILDYTVADEVLSVDFSMNGKTKGVVLGVKTSDKIYNHTKASCDRLKGAEILNVQAVKLEGYNFLMQGIKQRNGVVEYAISFATAKNNNDTNYSIQSNWYVNNYTKYNDVFNLQVWSTNPTDTQKLVKDILANLKSYIPVVQTEIQKAPKTYAAKIDREKSNLIIKLRSTKKGQNIEISMEELYSETANNVKHRYNPVNSETEQILKVDISDGYEYDGVVKVDDEIQDAFYHSDGNWGLDFDKKYTEIQEYFVSNNFDREYNDDELAINRNIKIKAVSEYDYLGIYKSLLPGNIPADYTTYKYLSFTAKGSGLMELGLVKSSIENWKAQYRIMVNLSEEEQTYYVPFDAFTSTGTSENITADDLTTITFTFLPVEANTKKLDLTISDVKFTKTAVESQTIAKIEKFENNFMAYPNPSQGNVNVLLFSKMDTNATVSLYDITGKEIYSVPVQLTNGKNEIAFNVKVKPGMLFLKVNSKQTDYGTSKIIFR</sequence>
<dbReference type="InterPro" id="IPR022409">
    <property type="entry name" value="PKD/Chitinase_dom"/>
</dbReference>
<evidence type="ECO:0000313" key="5">
    <source>
        <dbReference type="Proteomes" id="UP000239068"/>
    </source>
</evidence>
<feature type="chain" id="PRO_5015444410" description="PKD domain-containing protein" evidence="2">
    <location>
        <begin position="23"/>
        <end position="1331"/>
    </location>
</feature>
<dbReference type="Gene3D" id="2.60.40.10">
    <property type="entry name" value="Immunoglobulins"/>
    <property type="match status" value="2"/>
</dbReference>
<protein>
    <recommendedName>
        <fullName evidence="3">PKD domain-containing protein</fullName>
    </recommendedName>
</protein>
<dbReference type="InterPro" id="IPR000601">
    <property type="entry name" value="PKD_dom"/>
</dbReference>
<keyword evidence="1 2" id="KW-0732">Signal</keyword>
<gene>
    <name evidence="4" type="ORF">BTO16_07365</name>
</gene>
<reference evidence="4 5" key="1">
    <citation type="submission" date="2016-12" db="EMBL/GenBank/DDBJ databases">
        <title>Trade-off between light-utilization and light-protection in marine flavobacteria.</title>
        <authorList>
            <person name="Kumagai Y."/>
            <person name="Yoshizawa S."/>
            <person name="Kogure K."/>
            <person name="Iwasaki W."/>
        </authorList>
    </citation>
    <scope>NUCLEOTIDE SEQUENCE [LARGE SCALE GENOMIC DNA]</scope>
    <source>
        <strain evidence="4 5">ATCC 43844</strain>
    </source>
</reference>
<evidence type="ECO:0000313" key="4">
    <source>
        <dbReference type="EMBL" id="PQJ82406.1"/>
    </source>
</evidence>
<dbReference type="SUPFAM" id="SSF49785">
    <property type="entry name" value="Galactose-binding domain-like"/>
    <property type="match status" value="1"/>
</dbReference>
<dbReference type="InterPro" id="IPR013783">
    <property type="entry name" value="Ig-like_fold"/>
</dbReference>
<evidence type="ECO:0000256" key="1">
    <source>
        <dbReference type="ARBA" id="ARBA00022729"/>
    </source>
</evidence>
<dbReference type="Proteomes" id="UP000239068">
    <property type="component" value="Unassembled WGS sequence"/>
</dbReference>
<dbReference type="InterPro" id="IPR026588">
    <property type="entry name" value="Choice_anch_A"/>
</dbReference>
<comment type="caution">
    <text evidence="4">The sequence shown here is derived from an EMBL/GenBank/DDBJ whole genome shotgun (WGS) entry which is preliminary data.</text>
</comment>
<keyword evidence="5" id="KW-1185">Reference proteome</keyword>
<dbReference type="Pfam" id="PF18962">
    <property type="entry name" value="Por_Secre_tail"/>
    <property type="match status" value="1"/>
</dbReference>
<dbReference type="OrthoDB" id="1203244at2"/>
<dbReference type="SUPFAM" id="SSF49299">
    <property type="entry name" value="PKD domain"/>
    <property type="match status" value="2"/>
</dbReference>
<feature type="signal peptide" evidence="2">
    <location>
        <begin position="1"/>
        <end position="22"/>
    </location>
</feature>
<dbReference type="Pfam" id="PF18911">
    <property type="entry name" value="PKD_4"/>
    <property type="match status" value="1"/>
</dbReference>
<dbReference type="InterPro" id="IPR026444">
    <property type="entry name" value="Secre_tail"/>
</dbReference>
<accession>A0A2S7WY08</accession>
<dbReference type="RefSeq" id="WP_105020972.1">
    <property type="nucleotide sequence ID" value="NZ_MSCM01000001.1"/>
</dbReference>